<keyword evidence="2" id="KW-1185">Reference proteome</keyword>
<evidence type="ECO:0000313" key="2">
    <source>
        <dbReference type="Proteomes" id="UP001229025"/>
    </source>
</evidence>
<reference evidence="2" key="1">
    <citation type="submission" date="2023-07" db="EMBL/GenBank/DDBJ databases">
        <title>Genome-based characterization of strain KMM 296 and proposal for reclassification of Cobetia litoralis and Cobetia pacifica, and emended description of the species Cobetia amphilecti and Cobetia marina.</title>
        <authorList>
            <person name="Balabanova L."/>
            <person name="Nedashkovskaya O."/>
        </authorList>
    </citation>
    <scope>NUCLEOTIDE SEQUENCE [LARGE SCALE GENOMIC DNA]</scope>
    <source>
        <strain evidence="2">NRIC 0815</strain>
    </source>
</reference>
<dbReference type="RefSeq" id="WP_284727600.1">
    <property type="nucleotide sequence ID" value="NZ_JASCSA010000025.1"/>
</dbReference>
<evidence type="ECO:0000313" key="1">
    <source>
        <dbReference type="EMBL" id="MDI5886059.1"/>
    </source>
</evidence>
<comment type="caution">
    <text evidence="1">The sequence shown here is derived from an EMBL/GenBank/DDBJ whole genome shotgun (WGS) entry which is preliminary data.</text>
</comment>
<protein>
    <submittedName>
        <fullName evidence="1">Uncharacterized protein</fullName>
    </submittedName>
</protein>
<dbReference type="Proteomes" id="UP001229025">
    <property type="component" value="Unassembled WGS sequence"/>
</dbReference>
<organism evidence="1 2">
    <name type="scientific">Cobetia amphilecti</name>
    <dbReference type="NCBI Taxonomy" id="1055104"/>
    <lineage>
        <taxon>Bacteria</taxon>
        <taxon>Pseudomonadati</taxon>
        <taxon>Pseudomonadota</taxon>
        <taxon>Gammaproteobacteria</taxon>
        <taxon>Oceanospirillales</taxon>
        <taxon>Halomonadaceae</taxon>
        <taxon>Cobetia</taxon>
    </lineage>
</organism>
<sequence>MTTLSDMPMITIEQKNRFREAALKVEAERDEAKRMLASACEYLSHVSVLVGGEEEEDPQTIVEMVEGAVAGRVELREERDQLAAHVDRMTDVFKRLHLKSPSPIEVLQAYSYVMREAPAASLARRDARMKAEALEEIKPMLGNVLDHIQAKRMAAEYRKQAEVEA</sequence>
<dbReference type="EMBL" id="JASCSA010000025">
    <property type="protein sequence ID" value="MDI5886059.1"/>
    <property type="molecule type" value="Genomic_DNA"/>
</dbReference>
<proteinExistence type="predicted"/>
<gene>
    <name evidence="1" type="ORF">QLT01_17080</name>
</gene>
<name>A0ABT6UTM1_9GAMM</name>
<accession>A0ABT6UTM1</accession>